<protein>
    <recommendedName>
        <fullName evidence="4">N-acetyltransferase domain-containing protein</fullName>
    </recommendedName>
</protein>
<dbReference type="InterPro" id="IPR016181">
    <property type="entry name" value="Acyl_CoA_acyltransferase"/>
</dbReference>
<dbReference type="Proteomes" id="UP001500827">
    <property type="component" value="Unassembled WGS sequence"/>
</dbReference>
<dbReference type="EMBL" id="BAABBM010000001">
    <property type="protein sequence ID" value="GAA3904556.1"/>
    <property type="molecule type" value="Genomic_DNA"/>
</dbReference>
<dbReference type="PANTHER" id="PTHR43877:SF2">
    <property type="entry name" value="AMINOALKYLPHOSPHONATE N-ACETYLTRANSFERASE-RELATED"/>
    <property type="match status" value="1"/>
</dbReference>
<sequence>MSDPELDTLADSARNRGLKLVRSRVRTPGKGRFGKVGLSDPTGKAVFGMDDKGPTAKPEDVESYLRNLGAKDWGASLDVAVLPRKPKGKPKREPANDSEPPPAPKKPPKPKPAPKPTLRDAKPSDAPRLAELIHFLGHEVDEKAVRKNLTRLKKLGETPIVAVEGKQVIGLIGVHAMTTVHRPAPVGRIPVLVVAEEAHRRGLGRMLVEAAEQWCRKQGCQIVEVTSNDRRGEAHAFYRHMGYERTSIRFMKKL</sequence>
<dbReference type="Gene3D" id="3.40.630.30">
    <property type="match status" value="1"/>
</dbReference>
<feature type="domain" description="N-acetyltransferase" evidence="4">
    <location>
        <begin position="116"/>
        <end position="254"/>
    </location>
</feature>
<dbReference type="RefSeq" id="WP_344699932.1">
    <property type="nucleotide sequence ID" value="NZ_BAABBM010000001.1"/>
</dbReference>
<evidence type="ECO:0000256" key="2">
    <source>
        <dbReference type="ARBA" id="ARBA00023315"/>
    </source>
</evidence>
<keyword evidence="2" id="KW-0012">Acyltransferase</keyword>
<evidence type="ECO:0000313" key="6">
    <source>
        <dbReference type="Proteomes" id="UP001500827"/>
    </source>
</evidence>
<dbReference type="InterPro" id="IPR000182">
    <property type="entry name" value="GNAT_dom"/>
</dbReference>
<dbReference type="CDD" id="cd04301">
    <property type="entry name" value="NAT_SF"/>
    <property type="match status" value="1"/>
</dbReference>
<dbReference type="PANTHER" id="PTHR43877">
    <property type="entry name" value="AMINOALKYLPHOSPHONATE N-ACETYLTRANSFERASE-RELATED-RELATED"/>
    <property type="match status" value="1"/>
</dbReference>
<dbReference type="SUPFAM" id="SSF55729">
    <property type="entry name" value="Acyl-CoA N-acyltransferases (Nat)"/>
    <property type="match status" value="1"/>
</dbReference>
<reference evidence="6" key="1">
    <citation type="journal article" date="2019" name="Int. J. Syst. Evol. Microbiol.">
        <title>The Global Catalogue of Microorganisms (GCM) 10K type strain sequencing project: providing services to taxonomists for standard genome sequencing and annotation.</title>
        <authorList>
            <consortium name="The Broad Institute Genomics Platform"/>
            <consortium name="The Broad Institute Genome Sequencing Center for Infectious Disease"/>
            <person name="Wu L."/>
            <person name="Ma J."/>
        </authorList>
    </citation>
    <scope>NUCLEOTIDE SEQUENCE [LARGE SCALE GENOMIC DNA]</scope>
    <source>
        <strain evidence="6">JCM 17543</strain>
    </source>
</reference>
<dbReference type="InterPro" id="IPR050832">
    <property type="entry name" value="Bact_Acetyltransf"/>
</dbReference>
<keyword evidence="6" id="KW-1185">Reference proteome</keyword>
<dbReference type="Pfam" id="PF00583">
    <property type="entry name" value="Acetyltransf_1"/>
    <property type="match status" value="1"/>
</dbReference>
<feature type="compositionally biased region" description="Basic and acidic residues" evidence="3">
    <location>
        <begin position="49"/>
        <end position="60"/>
    </location>
</feature>
<comment type="caution">
    <text evidence="5">The sequence shown here is derived from an EMBL/GenBank/DDBJ whole genome shotgun (WGS) entry which is preliminary data.</text>
</comment>
<name>A0ABP7LR29_9SPHN</name>
<evidence type="ECO:0000259" key="4">
    <source>
        <dbReference type="PROSITE" id="PS51186"/>
    </source>
</evidence>
<feature type="compositionally biased region" description="Pro residues" evidence="3">
    <location>
        <begin position="99"/>
        <end position="115"/>
    </location>
</feature>
<evidence type="ECO:0000313" key="5">
    <source>
        <dbReference type="EMBL" id="GAA3904556.1"/>
    </source>
</evidence>
<feature type="region of interest" description="Disordered" evidence="3">
    <location>
        <begin position="78"/>
        <end position="124"/>
    </location>
</feature>
<evidence type="ECO:0000256" key="1">
    <source>
        <dbReference type="ARBA" id="ARBA00022679"/>
    </source>
</evidence>
<gene>
    <name evidence="5" type="ORF">GCM10022276_23970</name>
</gene>
<dbReference type="PROSITE" id="PS51186">
    <property type="entry name" value="GNAT"/>
    <property type="match status" value="1"/>
</dbReference>
<evidence type="ECO:0000256" key="3">
    <source>
        <dbReference type="SAM" id="MobiDB-lite"/>
    </source>
</evidence>
<organism evidence="5 6">
    <name type="scientific">Sphingomonas limnosediminicola</name>
    <dbReference type="NCBI Taxonomy" id="940133"/>
    <lineage>
        <taxon>Bacteria</taxon>
        <taxon>Pseudomonadati</taxon>
        <taxon>Pseudomonadota</taxon>
        <taxon>Alphaproteobacteria</taxon>
        <taxon>Sphingomonadales</taxon>
        <taxon>Sphingomonadaceae</taxon>
        <taxon>Sphingomonas</taxon>
    </lineage>
</organism>
<feature type="region of interest" description="Disordered" evidence="3">
    <location>
        <begin position="26"/>
        <end position="60"/>
    </location>
</feature>
<accession>A0ABP7LR29</accession>
<keyword evidence="1" id="KW-0808">Transferase</keyword>
<proteinExistence type="predicted"/>